<evidence type="ECO:0000313" key="1">
    <source>
        <dbReference type="EMBL" id="KAG7662558.1"/>
    </source>
</evidence>
<evidence type="ECO:0000313" key="2">
    <source>
        <dbReference type="Proteomes" id="UP000694255"/>
    </source>
</evidence>
<keyword evidence="2" id="KW-1185">Reference proteome</keyword>
<dbReference type="PANTHER" id="PTHR33835">
    <property type="entry name" value="YALI0C07656P"/>
    <property type="match status" value="1"/>
</dbReference>
<dbReference type="OrthoDB" id="421671at2759"/>
<protein>
    <submittedName>
        <fullName evidence="1">Uncharacterized protein</fullName>
    </submittedName>
</protein>
<dbReference type="Proteomes" id="UP000694255">
    <property type="component" value="Unassembled WGS sequence"/>
</dbReference>
<dbReference type="PANTHER" id="PTHR33835:SF1">
    <property type="entry name" value="METALLO-BETA-LACTAMASE DOMAIN-CONTAINING PROTEIN"/>
    <property type="match status" value="1"/>
</dbReference>
<dbReference type="GeneID" id="73470732"/>
<organism evidence="1 2">
    <name type="scientific">[Candida] subhashii</name>
    <dbReference type="NCBI Taxonomy" id="561895"/>
    <lineage>
        <taxon>Eukaryota</taxon>
        <taxon>Fungi</taxon>
        <taxon>Dikarya</taxon>
        <taxon>Ascomycota</taxon>
        <taxon>Saccharomycotina</taxon>
        <taxon>Pichiomycetes</taxon>
        <taxon>Debaryomycetaceae</taxon>
        <taxon>Spathaspora</taxon>
    </lineage>
</organism>
<comment type="caution">
    <text evidence="1">The sequence shown here is derived from an EMBL/GenBank/DDBJ whole genome shotgun (WGS) entry which is preliminary data.</text>
</comment>
<dbReference type="AlphaFoldDB" id="A0A8J5QLB4"/>
<dbReference type="InterPro" id="IPR025638">
    <property type="entry name" value="DUF4336"/>
</dbReference>
<accession>A0A8J5QLB4</accession>
<gene>
    <name evidence="1" type="ORF">J8A68_003932</name>
</gene>
<dbReference type="EMBL" id="JAGSYN010000169">
    <property type="protein sequence ID" value="KAG7662558.1"/>
    <property type="molecule type" value="Genomic_DNA"/>
</dbReference>
<dbReference type="RefSeq" id="XP_049262791.1">
    <property type="nucleotide sequence ID" value="XM_049407838.1"/>
</dbReference>
<proteinExistence type="predicted"/>
<sequence>MGYPDPLKASIRKVTNNCVTVSCPFKIIGLNIGGRMSILNYSGNLIVWSPIPYRQEIFNLAIKELMGESPYQIKYVIVANNEHNLHAHEYKEKFGSCKIIAGETVKLKNGCQIDHKLSVKFYDRVISGDDWVEKLEIDDSFFAQNLEMLCLKNHSGNDICLFDKSTKSLYVGDLVFNLGVPGTTSGHVQLEQYSEATGYPKGFNPHGGLSFITRYTQPRSRVSQWLAWILAGTRTEAAMAEIISQDTSCNILKMHTDIVCGALWSPGYCHLSRELYPVSVYAGVVCLRIAERASKFPSYSKTQH</sequence>
<reference evidence="1 2" key="1">
    <citation type="journal article" date="2021" name="DNA Res.">
        <title>Genome analysis of Candida subhashii reveals its hybrid nature and dual mitochondrial genome conformations.</title>
        <authorList>
            <person name="Mixao V."/>
            <person name="Hegedusova E."/>
            <person name="Saus E."/>
            <person name="Pryszcz L.P."/>
            <person name="Cillingova A."/>
            <person name="Nosek J."/>
            <person name="Gabaldon T."/>
        </authorList>
    </citation>
    <scope>NUCLEOTIDE SEQUENCE [LARGE SCALE GENOMIC DNA]</scope>
    <source>
        <strain evidence="1 2">CBS 10753</strain>
    </source>
</reference>
<name>A0A8J5QLB4_9ASCO</name>